<keyword evidence="3" id="KW-1185">Reference proteome</keyword>
<dbReference type="EMBL" id="BMHT01000005">
    <property type="protein sequence ID" value="GGF16446.1"/>
    <property type="molecule type" value="Genomic_DNA"/>
</dbReference>
<evidence type="ECO:0000256" key="1">
    <source>
        <dbReference type="SAM" id="MobiDB-lite"/>
    </source>
</evidence>
<organism evidence="2 3">
    <name type="scientific">Hymenobacter cavernae</name>
    <dbReference type="NCBI Taxonomy" id="2044852"/>
    <lineage>
        <taxon>Bacteria</taxon>
        <taxon>Pseudomonadati</taxon>
        <taxon>Bacteroidota</taxon>
        <taxon>Cytophagia</taxon>
        <taxon>Cytophagales</taxon>
        <taxon>Hymenobacteraceae</taxon>
        <taxon>Hymenobacter</taxon>
    </lineage>
</organism>
<comment type="caution">
    <text evidence="2">The sequence shown here is derived from an EMBL/GenBank/DDBJ whole genome shotgun (WGS) entry which is preliminary data.</text>
</comment>
<evidence type="ECO:0008006" key="4">
    <source>
        <dbReference type="Google" id="ProtNLM"/>
    </source>
</evidence>
<dbReference type="InterPro" id="IPR032272">
    <property type="entry name" value="DUF4834"/>
</dbReference>
<sequence length="90" mass="9992">MAKFLLTLLVVSFIMRFVVPVVLRLLVGSLVQKQTRRFEQQFGGGSPFSPPPSSGPAPGEVRVEYVPPKQKAPQPKDFKGGDYVDFEEVK</sequence>
<evidence type="ECO:0000313" key="3">
    <source>
        <dbReference type="Proteomes" id="UP000632273"/>
    </source>
</evidence>
<name>A0ABQ1UDU1_9BACT</name>
<feature type="region of interest" description="Disordered" evidence="1">
    <location>
        <begin position="41"/>
        <end position="90"/>
    </location>
</feature>
<reference evidence="3" key="1">
    <citation type="journal article" date="2019" name="Int. J. Syst. Evol. Microbiol.">
        <title>The Global Catalogue of Microorganisms (GCM) 10K type strain sequencing project: providing services to taxonomists for standard genome sequencing and annotation.</title>
        <authorList>
            <consortium name="The Broad Institute Genomics Platform"/>
            <consortium name="The Broad Institute Genome Sequencing Center for Infectious Disease"/>
            <person name="Wu L."/>
            <person name="Ma J."/>
        </authorList>
    </citation>
    <scope>NUCLEOTIDE SEQUENCE [LARGE SCALE GENOMIC DNA]</scope>
    <source>
        <strain evidence="3">CGMCC 1.15197</strain>
    </source>
</reference>
<dbReference type="Pfam" id="PF16118">
    <property type="entry name" value="DUF4834"/>
    <property type="match status" value="1"/>
</dbReference>
<accession>A0ABQ1UDU1</accession>
<protein>
    <recommendedName>
        <fullName evidence="4">DUF4834 family protein</fullName>
    </recommendedName>
</protein>
<dbReference type="RefSeq" id="WP_188814820.1">
    <property type="nucleotide sequence ID" value="NZ_BMHT01000005.1"/>
</dbReference>
<evidence type="ECO:0000313" key="2">
    <source>
        <dbReference type="EMBL" id="GGF16446.1"/>
    </source>
</evidence>
<dbReference type="Proteomes" id="UP000632273">
    <property type="component" value="Unassembled WGS sequence"/>
</dbReference>
<gene>
    <name evidence="2" type="ORF">GCM10011383_29820</name>
</gene>
<proteinExistence type="predicted"/>
<feature type="compositionally biased region" description="Basic and acidic residues" evidence="1">
    <location>
        <begin position="74"/>
        <end position="90"/>
    </location>
</feature>